<protein>
    <submittedName>
        <fullName evidence="4">Methyltransferase domain-containing protein</fullName>
    </submittedName>
</protein>
<dbReference type="Proteomes" id="UP000812961">
    <property type="component" value="Unassembled WGS sequence"/>
</dbReference>
<dbReference type="InterPro" id="IPR041698">
    <property type="entry name" value="Methyltransf_25"/>
</dbReference>
<dbReference type="RefSeq" id="WP_220249170.1">
    <property type="nucleotide sequence ID" value="NZ_JAICCF010000001.1"/>
</dbReference>
<accession>A0ABS7G8H0</accession>
<dbReference type="GO" id="GO:0032259">
    <property type="term" value="P:methylation"/>
    <property type="evidence" value="ECO:0007669"/>
    <property type="project" value="UniProtKB-KW"/>
</dbReference>
<sequence length="252" mass="28782">MSWNADLYREKHAFVFDYGNSLIEWLQPAAGETILDLGCGTGELTAQIAEKGAKVTGIDSAASMIESAQQHFPGVDFRVADATAFSLEEKFDAVFSNATLHWVRQQEKALDRIYNHLKPGGRFVLEMGGKGNVDDITGALEKAMQNRGYQYKPFWYFPSVGEYTSLLEEYGFRVNQVHYFDRDTELADPENGIVQWLQMFGSHFLEQVPEEDRQPILQEAQESLRATNFRDGKWYTKYVRLRVKAEKLSTDL</sequence>
<feature type="domain" description="Methyltransferase" evidence="3">
    <location>
        <begin position="34"/>
        <end position="121"/>
    </location>
</feature>
<dbReference type="Pfam" id="PF13649">
    <property type="entry name" value="Methyltransf_25"/>
    <property type="match status" value="1"/>
</dbReference>
<keyword evidence="2" id="KW-0808">Transferase</keyword>
<proteinExistence type="predicted"/>
<name>A0ABS7G8H0_9BACT</name>
<keyword evidence="1 4" id="KW-0489">Methyltransferase</keyword>
<dbReference type="GO" id="GO:0008168">
    <property type="term" value="F:methyltransferase activity"/>
    <property type="evidence" value="ECO:0007669"/>
    <property type="project" value="UniProtKB-KW"/>
</dbReference>
<dbReference type="InterPro" id="IPR029063">
    <property type="entry name" value="SAM-dependent_MTases_sf"/>
</dbReference>
<comment type="caution">
    <text evidence="4">The sequence shown here is derived from an EMBL/GenBank/DDBJ whole genome shotgun (WGS) entry which is preliminary data.</text>
</comment>
<dbReference type="PANTHER" id="PTHR43861">
    <property type="entry name" value="TRANS-ACONITATE 2-METHYLTRANSFERASE-RELATED"/>
    <property type="match status" value="1"/>
</dbReference>
<evidence type="ECO:0000313" key="5">
    <source>
        <dbReference type="Proteomes" id="UP000812961"/>
    </source>
</evidence>
<evidence type="ECO:0000256" key="2">
    <source>
        <dbReference type="ARBA" id="ARBA00022679"/>
    </source>
</evidence>
<keyword evidence="5" id="KW-1185">Reference proteome</keyword>
<dbReference type="EMBL" id="JAICCF010000001">
    <property type="protein sequence ID" value="MBW8683963.1"/>
    <property type="molecule type" value="Genomic_DNA"/>
</dbReference>
<gene>
    <name evidence="4" type="ORF">K1Y79_06415</name>
</gene>
<dbReference type="PANTHER" id="PTHR43861:SF1">
    <property type="entry name" value="TRANS-ACONITATE 2-METHYLTRANSFERASE"/>
    <property type="match status" value="1"/>
</dbReference>
<evidence type="ECO:0000313" key="4">
    <source>
        <dbReference type="EMBL" id="MBW8683963.1"/>
    </source>
</evidence>
<dbReference type="SUPFAM" id="SSF53335">
    <property type="entry name" value="S-adenosyl-L-methionine-dependent methyltransferases"/>
    <property type="match status" value="1"/>
</dbReference>
<evidence type="ECO:0000259" key="3">
    <source>
        <dbReference type="Pfam" id="PF13649"/>
    </source>
</evidence>
<dbReference type="CDD" id="cd02440">
    <property type="entry name" value="AdoMet_MTases"/>
    <property type="match status" value="1"/>
</dbReference>
<dbReference type="Gene3D" id="3.40.50.150">
    <property type="entry name" value="Vaccinia Virus protein VP39"/>
    <property type="match status" value="1"/>
</dbReference>
<organism evidence="4 5">
    <name type="scientific">Chitinophaga rhizophila</name>
    <dbReference type="NCBI Taxonomy" id="2866212"/>
    <lineage>
        <taxon>Bacteria</taxon>
        <taxon>Pseudomonadati</taxon>
        <taxon>Bacteroidota</taxon>
        <taxon>Chitinophagia</taxon>
        <taxon>Chitinophagales</taxon>
        <taxon>Chitinophagaceae</taxon>
        <taxon>Chitinophaga</taxon>
    </lineage>
</organism>
<evidence type="ECO:0000256" key="1">
    <source>
        <dbReference type="ARBA" id="ARBA00022603"/>
    </source>
</evidence>
<reference evidence="4 5" key="1">
    <citation type="submission" date="2021-08" db="EMBL/GenBank/DDBJ databases">
        <title>The genome sequence of Chitinophaga sp. B61.</title>
        <authorList>
            <person name="Zhang X."/>
        </authorList>
    </citation>
    <scope>NUCLEOTIDE SEQUENCE [LARGE SCALE GENOMIC DNA]</scope>
    <source>
        <strain evidence="4 5">B61</strain>
    </source>
</reference>